<accession>A0A4P6KHL5</accession>
<name>A0A4P6KHL5_9MICO</name>
<dbReference type="GO" id="GO:0052913">
    <property type="term" value="F:16S rRNA (guanine(966)-N(2))-methyltransferase activity"/>
    <property type="evidence" value="ECO:0007669"/>
    <property type="project" value="UniProtKB-EC"/>
</dbReference>
<proteinExistence type="predicted"/>
<reference evidence="3 4" key="1">
    <citation type="submission" date="2019-02" db="EMBL/GenBank/DDBJ databases">
        <authorList>
            <person name="Sun L."/>
            <person name="Pan D."/>
            <person name="Wu X."/>
        </authorList>
    </citation>
    <scope>NUCLEOTIDE SEQUENCE [LARGE SCALE GENOMIC DNA]</scope>
    <source>
        <strain evidence="3 4">JW-1</strain>
    </source>
</reference>
<dbReference type="InterPro" id="IPR004398">
    <property type="entry name" value="RNA_MeTrfase_RsmD"/>
</dbReference>
<dbReference type="PIRSF" id="PIRSF004553">
    <property type="entry name" value="CHP00095"/>
    <property type="match status" value="1"/>
</dbReference>
<dbReference type="KEGG" id="ltr:EVS81_15355"/>
<dbReference type="CDD" id="cd02440">
    <property type="entry name" value="AdoMet_MTases"/>
    <property type="match status" value="1"/>
</dbReference>
<dbReference type="InterPro" id="IPR029063">
    <property type="entry name" value="SAM-dependent_MTases_sf"/>
</dbReference>
<protein>
    <submittedName>
        <fullName evidence="3">16S rRNA (Guanine(966)-N(2))-methyltransferase RsmD</fullName>
        <ecNumber evidence="3">2.1.1.171</ecNumber>
    </submittedName>
</protein>
<dbReference type="PANTHER" id="PTHR43542">
    <property type="entry name" value="METHYLTRANSFERASE"/>
    <property type="match status" value="1"/>
</dbReference>
<evidence type="ECO:0000313" key="3">
    <source>
        <dbReference type="EMBL" id="QBE50035.1"/>
    </source>
</evidence>
<sequence>MTRVISGIAGSLRLEVPKSGTRPTSDRVREAIFSALESWGLIRGCRLLDLYAGSGALGLEAASRGAAEVVLVEKHPAAAQVAGRNARTVLGAFDRAGTAAGPAPRIEVVRRSVQSYLDDAGAESGGSDQRWDAVLLDPPYDLGEAELAANLSALVPLLAPDAAVLVERSSRSPEPAWPAGLARLREKRYGETALWWAETA</sequence>
<dbReference type="SUPFAM" id="SSF53335">
    <property type="entry name" value="S-adenosyl-L-methionine-dependent methyltransferases"/>
    <property type="match status" value="1"/>
</dbReference>
<dbReference type="RefSeq" id="WP_130111131.1">
    <property type="nucleotide sequence ID" value="NZ_CP035806.1"/>
</dbReference>
<dbReference type="Gene3D" id="3.40.50.150">
    <property type="entry name" value="Vaccinia Virus protein VP39"/>
    <property type="match status" value="1"/>
</dbReference>
<dbReference type="Pfam" id="PF03602">
    <property type="entry name" value="Cons_hypoth95"/>
    <property type="match status" value="1"/>
</dbReference>
<keyword evidence="2 3" id="KW-0808">Transferase</keyword>
<evidence type="ECO:0000256" key="1">
    <source>
        <dbReference type="ARBA" id="ARBA00022603"/>
    </source>
</evidence>
<keyword evidence="4" id="KW-1185">Reference proteome</keyword>
<dbReference type="EMBL" id="CP035806">
    <property type="protein sequence ID" value="QBE50035.1"/>
    <property type="molecule type" value="Genomic_DNA"/>
</dbReference>
<evidence type="ECO:0000313" key="4">
    <source>
        <dbReference type="Proteomes" id="UP000289260"/>
    </source>
</evidence>
<gene>
    <name evidence="3" type="primary">rsmD</name>
    <name evidence="3" type="ORF">EVS81_15355</name>
</gene>
<keyword evidence="1 3" id="KW-0489">Methyltransferase</keyword>
<dbReference type="Proteomes" id="UP000289260">
    <property type="component" value="Chromosome"/>
</dbReference>
<dbReference type="EC" id="2.1.1.171" evidence="3"/>
<dbReference type="AlphaFoldDB" id="A0A4P6KHL5"/>
<organism evidence="3 4">
    <name type="scientific">Leucobacter triazinivorans</name>
    <dbReference type="NCBI Taxonomy" id="1784719"/>
    <lineage>
        <taxon>Bacteria</taxon>
        <taxon>Bacillati</taxon>
        <taxon>Actinomycetota</taxon>
        <taxon>Actinomycetes</taxon>
        <taxon>Micrococcales</taxon>
        <taxon>Microbacteriaceae</taxon>
        <taxon>Leucobacter</taxon>
    </lineage>
</organism>
<dbReference type="NCBIfam" id="TIGR00095">
    <property type="entry name" value="16S rRNA (guanine(966)-N(2))-methyltransferase RsmD"/>
    <property type="match status" value="1"/>
</dbReference>
<dbReference type="OrthoDB" id="9803017at2"/>
<dbReference type="PANTHER" id="PTHR43542:SF1">
    <property type="entry name" value="METHYLTRANSFERASE"/>
    <property type="match status" value="1"/>
</dbReference>
<evidence type="ECO:0000256" key="2">
    <source>
        <dbReference type="ARBA" id="ARBA00022679"/>
    </source>
</evidence>